<protein>
    <submittedName>
        <fullName evidence="1">Uncharacterized protein</fullName>
    </submittedName>
</protein>
<organism evidence="1 2">
    <name type="scientific">Pararhizobium capsulatum DSM 1112</name>
    <dbReference type="NCBI Taxonomy" id="1121113"/>
    <lineage>
        <taxon>Bacteria</taxon>
        <taxon>Pseudomonadati</taxon>
        <taxon>Pseudomonadota</taxon>
        <taxon>Alphaproteobacteria</taxon>
        <taxon>Hyphomicrobiales</taxon>
        <taxon>Rhizobiaceae</taxon>
        <taxon>Rhizobium/Agrobacterium group</taxon>
        <taxon>Pararhizobium</taxon>
    </lineage>
</organism>
<evidence type="ECO:0000313" key="1">
    <source>
        <dbReference type="EMBL" id="MDQ0318764.1"/>
    </source>
</evidence>
<sequence length="79" mass="8876">MASSGFQAGPKTFQVERVSLRGFLEPDAWPFAVLCHENHACPFKRPLDGLQNIRCSRIPLIFEVIDRVSMHVSGSCKVF</sequence>
<name>A0ABU0BKI6_9HYPH</name>
<dbReference type="EMBL" id="JAUSVF010000001">
    <property type="protein sequence ID" value="MDQ0318764.1"/>
    <property type="molecule type" value="Genomic_DNA"/>
</dbReference>
<dbReference type="Proteomes" id="UP001230207">
    <property type="component" value="Unassembled WGS sequence"/>
</dbReference>
<proteinExistence type="predicted"/>
<gene>
    <name evidence="1" type="ORF">QO002_000902</name>
</gene>
<evidence type="ECO:0000313" key="2">
    <source>
        <dbReference type="Proteomes" id="UP001230207"/>
    </source>
</evidence>
<accession>A0ABU0BKI6</accession>
<keyword evidence="2" id="KW-1185">Reference proteome</keyword>
<reference evidence="1 2" key="1">
    <citation type="submission" date="2023-07" db="EMBL/GenBank/DDBJ databases">
        <title>Genomic Encyclopedia of Type Strains, Phase IV (KMG-IV): sequencing the most valuable type-strain genomes for metagenomic binning, comparative biology and taxonomic classification.</title>
        <authorList>
            <person name="Goeker M."/>
        </authorList>
    </citation>
    <scope>NUCLEOTIDE SEQUENCE [LARGE SCALE GENOMIC DNA]</scope>
    <source>
        <strain evidence="1 2">DSM 1112</strain>
    </source>
</reference>
<comment type="caution">
    <text evidence="1">The sequence shown here is derived from an EMBL/GenBank/DDBJ whole genome shotgun (WGS) entry which is preliminary data.</text>
</comment>